<evidence type="ECO:0000313" key="4">
    <source>
        <dbReference type="EMBL" id="MBT9290443.1"/>
    </source>
</evidence>
<feature type="domain" description="CBS" evidence="3">
    <location>
        <begin position="76"/>
        <end position="131"/>
    </location>
</feature>
<sequence length="143" mass="15424">MTVKVILSDKGRSVVTQHPDATLAEICETLATHKIGAVVLTTRDGGIAGILSERDVVRALAQEGAGALSQKASGYMSRNVVTCHEEETIHDVMTKMTAGRFRHMPVVKAGRLIGVVSIGDVVKRRIEQAEKDAEEIRNYIATA</sequence>
<dbReference type="PROSITE" id="PS51371">
    <property type="entry name" value="CBS"/>
    <property type="match status" value="2"/>
</dbReference>
<dbReference type="SMART" id="SM00116">
    <property type="entry name" value="CBS"/>
    <property type="match status" value="2"/>
</dbReference>
<organism evidence="4 5">
    <name type="scientific">Prosthecodimorpha staleyi</name>
    <dbReference type="NCBI Taxonomy" id="2840188"/>
    <lineage>
        <taxon>Bacteria</taxon>
        <taxon>Pseudomonadati</taxon>
        <taxon>Pseudomonadota</taxon>
        <taxon>Alphaproteobacteria</taxon>
        <taxon>Hyphomicrobiales</taxon>
        <taxon>Ancalomicrobiaceae</taxon>
        <taxon>Prosthecodimorpha</taxon>
    </lineage>
</organism>
<dbReference type="InterPro" id="IPR044725">
    <property type="entry name" value="CBSX3_CBS_dom"/>
</dbReference>
<keyword evidence="1 2" id="KW-0129">CBS domain</keyword>
<proteinExistence type="predicted"/>
<feature type="domain" description="CBS" evidence="3">
    <location>
        <begin position="10"/>
        <end position="68"/>
    </location>
</feature>
<dbReference type="InterPro" id="IPR000644">
    <property type="entry name" value="CBS_dom"/>
</dbReference>
<gene>
    <name evidence="4" type="ORF">KL771_13315</name>
</gene>
<evidence type="ECO:0000259" key="3">
    <source>
        <dbReference type="PROSITE" id="PS51371"/>
    </source>
</evidence>
<dbReference type="EMBL" id="JAHHZF010000006">
    <property type="protein sequence ID" value="MBT9290443.1"/>
    <property type="molecule type" value="Genomic_DNA"/>
</dbReference>
<dbReference type="Gene3D" id="3.10.580.10">
    <property type="entry name" value="CBS-domain"/>
    <property type="match status" value="1"/>
</dbReference>
<reference evidence="4 5" key="1">
    <citation type="submission" date="2021-06" db="EMBL/GenBank/DDBJ databases">
        <authorList>
            <person name="Grouzdev D.S."/>
            <person name="Koziaeva V."/>
        </authorList>
    </citation>
    <scope>NUCLEOTIDE SEQUENCE [LARGE SCALE GENOMIC DNA]</scope>
    <source>
        <strain evidence="4 5">22</strain>
    </source>
</reference>
<dbReference type="RefSeq" id="WP_261969045.1">
    <property type="nucleotide sequence ID" value="NZ_JAHHZF010000006.1"/>
</dbReference>
<dbReference type="Pfam" id="PF00571">
    <property type="entry name" value="CBS"/>
    <property type="match status" value="2"/>
</dbReference>
<name>A0A947D3R0_9HYPH</name>
<comment type="caution">
    <text evidence="4">The sequence shown here is derived from an EMBL/GenBank/DDBJ whole genome shotgun (WGS) entry which is preliminary data.</text>
</comment>
<dbReference type="CDD" id="cd04623">
    <property type="entry name" value="CBS_pair_bac_euk"/>
    <property type="match status" value="1"/>
</dbReference>
<dbReference type="InterPro" id="IPR046342">
    <property type="entry name" value="CBS_dom_sf"/>
</dbReference>
<keyword evidence="5" id="KW-1185">Reference proteome</keyword>
<accession>A0A947D3R0</accession>
<dbReference type="Proteomes" id="UP000766595">
    <property type="component" value="Unassembled WGS sequence"/>
</dbReference>
<dbReference type="PANTHER" id="PTHR43080:SF2">
    <property type="entry name" value="CBS DOMAIN-CONTAINING PROTEIN"/>
    <property type="match status" value="1"/>
</dbReference>
<evidence type="ECO:0000256" key="1">
    <source>
        <dbReference type="ARBA" id="ARBA00023122"/>
    </source>
</evidence>
<dbReference type="AlphaFoldDB" id="A0A947D3R0"/>
<dbReference type="InterPro" id="IPR051257">
    <property type="entry name" value="Diverse_CBS-Domain"/>
</dbReference>
<evidence type="ECO:0000256" key="2">
    <source>
        <dbReference type="PROSITE-ProRule" id="PRU00703"/>
    </source>
</evidence>
<protein>
    <submittedName>
        <fullName evidence="4">CBS domain-containing protein</fullName>
    </submittedName>
</protein>
<dbReference type="PANTHER" id="PTHR43080">
    <property type="entry name" value="CBS DOMAIN-CONTAINING PROTEIN CBSX3, MITOCHONDRIAL"/>
    <property type="match status" value="1"/>
</dbReference>
<dbReference type="SUPFAM" id="SSF54631">
    <property type="entry name" value="CBS-domain pair"/>
    <property type="match status" value="1"/>
</dbReference>
<evidence type="ECO:0000313" key="5">
    <source>
        <dbReference type="Proteomes" id="UP000766595"/>
    </source>
</evidence>